<dbReference type="NCBIfam" id="TIGR00724">
    <property type="entry name" value="urea_amlyse_rel"/>
    <property type="match status" value="1"/>
</dbReference>
<dbReference type="PANTHER" id="PTHR43309">
    <property type="entry name" value="5-OXOPROLINASE SUBUNIT C"/>
    <property type="match status" value="1"/>
</dbReference>
<sequence>MITIKKPGLLSTIQDLGRYGYQKYGVVVSGVMDSFSFRIANLLVGNEENTPAIEMTIVGPSIQFHQDSLIAICGGDLSPSIDGQTISMWRPIFVKKDSTLQFGESINGARAYLAVAGGIVVPYVMGSASTYVRGKLGGLLGRALQSGDQVEIGNLTELSKKVMDHLHTNGPAKWFVPFYKPINPIIRMLKGHEFDLFTDASKNLLINETFTITKEADRMGYRLSGPKLMQKEQKDMLSAAVSLGTIQITPDGSPIILLADRQTTGGYPKIAQVISVDLPLLAQMKPMDQVRFQMVTLEEAQHLFRKNETYLTDIKRAIKLKYR</sequence>
<dbReference type="GO" id="GO:0016787">
    <property type="term" value="F:hydrolase activity"/>
    <property type="evidence" value="ECO:0007669"/>
    <property type="project" value="UniProtKB-KW"/>
</dbReference>
<dbReference type="Proteomes" id="UP000271374">
    <property type="component" value="Unassembled WGS sequence"/>
</dbReference>
<keyword evidence="2" id="KW-0378">Hydrolase</keyword>
<evidence type="ECO:0000256" key="3">
    <source>
        <dbReference type="ARBA" id="ARBA00022840"/>
    </source>
</evidence>
<name>A0A3S0KBM2_9BACI</name>
<organism evidence="5 6">
    <name type="scientific">Bacillus yapensis</name>
    <dbReference type="NCBI Taxonomy" id="2492960"/>
    <lineage>
        <taxon>Bacteria</taxon>
        <taxon>Bacillati</taxon>
        <taxon>Bacillota</taxon>
        <taxon>Bacilli</taxon>
        <taxon>Bacillales</taxon>
        <taxon>Bacillaceae</taxon>
        <taxon>Bacillus</taxon>
    </lineage>
</organism>
<dbReference type="InterPro" id="IPR003778">
    <property type="entry name" value="CT_A_B"/>
</dbReference>
<keyword evidence="6" id="KW-1185">Reference proteome</keyword>
<dbReference type="GO" id="GO:0005524">
    <property type="term" value="F:ATP binding"/>
    <property type="evidence" value="ECO:0007669"/>
    <property type="project" value="UniProtKB-KW"/>
</dbReference>
<reference evidence="5 6" key="1">
    <citation type="submission" date="2018-12" db="EMBL/GenBank/DDBJ databases">
        <title>Bacillus yapensis draft genome sequence.</title>
        <authorList>
            <person name="Yu L."/>
            <person name="Xu X."/>
            <person name="Tang X."/>
        </authorList>
    </citation>
    <scope>NUCLEOTIDE SEQUENCE [LARGE SCALE GENOMIC DNA]</scope>
    <source>
        <strain evidence="5 6">XXST-01</strain>
    </source>
</reference>
<dbReference type="SUPFAM" id="SSF50891">
    <property type="entry name" value="Cyclophilin-like"/>
    <property type="match status" value="1"/>
</dbReference>
<accession>A0A3S0KBM2</accession>
<keyword evidence="5" id="KW-0808">Transferase</keyword>
<gene>
    <name evidence="5" type="ORF">EKG37_19675</name>
</gene>
<comment type="caution">
    <text evidence="5">The sequence shown here is derived from an EMBL/GenBank/DDBJ whole genome shotgun (WGS) entry which is preliminary data.</text>
</comment>
<keyword evidence="1" id="KW-0547">Nucleotide-binding</keyword>
<evidence type="ECO:0000313" key="6">
    <source>
        <dbReference type="Proteomes" id="UP000271374"/>
    </source>
</evidence>
<protein>
    <submittedName>
        <fullName evidence="5">Biotin-dependent carboxyltransferase family protein</fullName>
    </submittedName>
</protein>
<evidence type="ECO:0000256" key="1">
    <source>
        <dbReference type="ARBA" id="ARBA00022741"/>
    </source>
</evidence>
<dbReference type="Gene3D" id="2.40.100.10">
    <property type="entry name" value="Cyclophilin-like"/>
    <property type="match status" value="1"/>
</dbReference>
<evidence type="ECO:0000259" key="4">
    <source>
        <dbReference type="SMART" id="SM00797"/>
    </source>
</evidence>
<dbReference type="EMBL" id="RXNT01000020">
    <property type="protein sequence ID" value="RTR27109.1"/>
    <property type="molecule type" value="Genomic_DNA"/>
</dbReference>
<dbReference type="RefSeq" id="WP_126410483.1">
    <property type="nucleotide sequence ID" value="NZ_RXNT01000020.1"/>
</dbReference>
<dbReference type="InterPro" id="IPR052708">
    <property type="entry name" value="PxpC"/>
</dbReference>
<evidence type="ECO:0000256" key="2">
    <source>
        <dbReference type="ARBA" id="ARBA00022801"/>
    </source>
</evidence>
<dbReference type="GO" id="GO:0016740">
    <property type="term" value="F:transferase activity"/>
    <property type="evidence" value="ECO:0007669"/>
    <property type="project" value="UniProtKB-KW"/>
</dbReference>
<dbReference type="Pfam" id="PF02626">
    <property type="entry name" value="CT_A_B"/>
    <property type="match status" value="1"/>
</dbReference>
<dbReference type="PANTHER" id="PTHR43309:SF5">
    <property type="entry name" value="5-OXOPROLINASE SUBUNIT C"/>
    <property type="match status" value="1"/>
</dbReference>
<keyword evidence="3" id="KW-0067">ATP-binding</keyword>
<dbReference type="OrthoDB" id="9782422at2"/>
<dbReference type="InterPro" id="IPR029000">
    <property type="entry name" value="Cyclophilin-like_dom_sf"/>
</dbReference>
<proteinExistence type="predicted"/>
<dbReference type="AlphaFoldDB" id="A0A3S0KBM2"/>
<dbReference type="SMART" id="SM00797">
    <property type="entry name" value="AHS2"/>
    <property type="match status" value="1"/>
</dbReference>
<feature type="domain" description="Carboxyltransferase" evidence="4">
    <location>
        <begin position="23"/>
        <end position="310"/>
    </location>
</feature>
<evidence type="ECO:0000313" key="5">
    <source>
        <dbReference type="EMBL" id="RTR27109.1"/>
    </source>
</evidence>